<evidence type="ECO:0000256" key="4">
    <source>
        <dbReference type="ARBA" id="ARBA00012173"/>
    </source>
</evidence>
<evidence type="ECO:0000256" key="5">
    <source>
        <dbReference type="ARBA" id="ARBA00022630"/>
    </source>
</evidence>
<evidence type="ECO:0000256" key="2">
    <source>
        <dbReference type="ARBA" id="ARBA00004950"/>
    </source>
</evidence>
<dbReference type="PANTHER" id="PTHR42716:SF2">
    <property type="entry name" value="L-ASPARTATE OXIDASE, CHLOROPLASTIC"/>
    <property type="match status" value="1"/>
</dbReference>
<comment type="function">
    <text evidence="12">Catalyzes the oxidation of L-aspartate to iminoaspartate.</text>
</comment>
<comment type="catalytic activity">
    <reaction evidence="9">
        <text>L-aspartate + O2 = iminosuccinate + H2O2</text>
        <dbReference type="Rhea" id="RHEA:25876"/>
        <dbReference type="ChEBI" id="CHEBI:15379"/>
        <dbReference type="ChEBI" id="CHEBI:16240"/>
        <dbReference type="ChEBI" id="CHEBI:29991"/>
        <dbReference type="ChEBI" id="CHEBI:77875"/>
        <dbReference type="EC" id="1.4.3.16"/>
    </reaction>
    <physiologicalReaction direction="left-to-right" evidence="9">
        <dbReference type="Rhea" id="RHEA:25877"/>
    </physiologicalReaction>
</comment>
<dbReference type="InterPro" id="IPR037099">
    <property type="entry name" value="Fum_R/Succ_DH_flav-like_C_sf"/>
</dbReference>
<evidence type="ECO:0000256" key="12">
    <source>
        <dbReference type="RuleBase" id="RU362049"/>
    </source>
</evidence>
<dbReference type="SUPFAM" id="SSF56425">
    <property type="entry name" value="Succinate dehydrogenase/fumarate reductase flavoprotein, catalytic domain"/>
    <property type="match status" value="1"/>
</dbReference>
<evidence type="ECO:0000259" key="14">
    <source>
        <dbReference type="Pfam" id="PF02910"/>
    </source>
</evidence>
<dbReference type="NCBIfam" id="TIGR00551">
    <property type="entry name" value="nadB"/>
    <property type="match status" value="1"/>
</dbReference>
<feature type="domain" description="Fumarate reductase/succinate dehydrogenase flavoprotein-like C-terminal" evidence="14">
    <location>
        <begin position="448"/>
        <end position="540"/>
    </location>
</feature>
<dbReference type="GO" id="GO:0008734">
    <property type="term" value="F:L-aspartate oxidase activity"/>
    <property type="evidence" value="ECO:0007669"/>
    <property type="project" value="UniProtKB-UniRule"/>
</dbReference>
<evidence type="ECO:0000313" key="15">
    <source>
        <dbReference type="EMBL" id="AVD70536.1"/>
    </source>
</evidence>
<dbReference type="FunFam" id="3.90.700.10:FF:000002">
    <property type="entry name" value="L-aspartate oxidase"/>
    <property type="match status" value="1"/>
</dbReference>
<accession>A0A2L1GLL6</accession>
<comment type="pathway">
    <text evidence="2 12">Cofactor biosynthesis; NAD(+) biosynthesis; iminoaspartate from L-aspartate (oxidase route): step 1/1.</text>
</comment>
<dbReference type="InterPro" id="IPR015939">
    <property type="entry name" value="Fum_Rdtase/Succ_DH_flav-like_C"/>
</dbReference>
<dbReference type="Pfam" id="PF00890">
    <property type="entry name" value="FAD_binding_2"/>
    <property type="match status" value="1"/>
</dbReference>
<dbReference type="RefSeq" id="WP_104935835.1">
    <property type="nucleotide sequence ID" value="NZ_CP021255.1"/>
</dbReference>
<dbReference type="FunFam" id="1.20.58.100:FF:000002">
    <property type="entry name" value="L-aspartate oxidase"/>
    <property type="match status" value="1"/>
</dbReference>
<keyword evidence="6 12" id="KW-0662">Pyridine nucleotide biosynthesis</keyword>
<dbReference type="Gene3D" id="1.20.58.100">
    <property type="entry name" value="Fumarate reductase/succinate dehydrogenase flavoprotein-like, C-terminal domain"/>
    <property type="match status" value="1"/>
</dbReference>
<feature type="domain" description="FAD-dependent oxidoreductase 2 FAD-binding" evidence="13">
    <location>
        <begin position="8"/>
        <end position="395"/>
    </location>
</feature>
<evidence type="ECO:0000256" key="6">
    <source>
        <dbReference type="ARBA" id="ARBA00022642"/>
    </source>
</evidence>
<evidence type="ECO:0000313" key="16">
    <source>
        <dbReference type="Proteomes" id="UP000239867"/>
    </source>
</evidence>
<keyword evidence="16" id="KW-1185">Reference proteome</keyword>
<dbReference type="Pfam" id="PF02910">
    <property type="entry name" value="Succ_DH_flav_C"/>
    <property type="match status" value="1"/>
</dbReference>
<dbReference type="InterPro" id="IPR005288">
    <property type="entry name" value="NadB"/>
</dbReference>
<name>A0A2L1GLL6_9BACT</name>
<dbReference type="InterPro" id="IPR036188">
    <property type="entry name" value="FAD/NAD-bd_sf"/>
</dbReference>
<evidence type="ECO:0000256" key="1">
    <source>
        <dbReference type="ARBA" id="ARBA00001974"/>
    </source>
</evidence>
<dbReference type="SUPFAM" id="SSF46977">
    <property type="entry name" value="Succinate dehydrogenase/fumarate reductase flavoprotein C-terminal domain"/>
    <property type="match status" value="1"/>
</dbReference>
<dbReference type="PANTHER" id="PTHR42716">
    <property type="entry name" value="L-ASPARTATE OXIDASE"/>
    <property type="match status" value="1"/>
</dbReference>
<dbReference type="EMBL" id="CP021255">
    <property type="protein sequence ID" value="AVD70536.1"/>
    <property type="molecule type" value="Genomic_DNA"/>
</dbReference>
<dbReference type="Gene3D" id="3.90.700.10">
    <property type="entry name" value="Succinate dehydrogenase/fumarate reductase flavoprotein, catalytic domain"/>
    <property type="match status" value="1"/>
</dbReference>
<dbReference type="Gene3D" id="3.50.50.60">
    <property type="entry name" value="FAD/NAD(P)-binding domain"/>
    <property type="match status" value="1"/>
</dbReference>
<dbReference type="PIRSF" id="PIRSF000171">
    <property type="entry name" value="SDHA_APRA_LASPO"/>
    <property type="match status" value="1"/>
</dbReference>
<dbReference type="KEGG" id="deo:CAY53_02800"/>
<keyword evidence="5 12" id="KW-0285">Flavoprotein</keyword>
<evidence type="ECO:0000256" key="10">
    <source>
        <dbReference type="NCBIfam" id="TIGR00551"/>
    </source>
</evidence>
<dbReference type="GO" id="GO:0034628">
    <property type="term" value="P:'de novo' NAD+ biosynthetic process from L-aspartate"/>
    <property type="evidence" value="ECO:0007669"/>
    <property type="project" value="TreeGrafter"/>
</dbReference>
<evidence type="ECO:0000259" key="13">
    <source>
        <dbReference type="Pfam" id="PF00890"/>
    </source>
</evidence>
<reference evidence="15 16" key="1">
    <citation type="journal article" date="2018" name="MBio">
        <title>Insights into the evolution of host association through the isolation and characterization of a novel human periodontal pathobiont, Desulfobulbus oralis.</title>
        <authorList>
            <person name="Cross K.L."/>
            <person name="Chirania P."/>
            <person name="Xiong W."/>
            <person name="Beall C.J."/>
            <person name="Elkins J.G."/>
            <person name="Giannone R.J."/>
            <person name="Griffen A.L."/>
            <person name="Guss A.M."/>
            <person name="Hettich R.L."/>
            <person name="Joshi S.S."/>
            <person name="Mokrzan E.M."/>
            <person name="Martin R.K."/>
            <person name="Zhulin I.B."/>
            <person name="Leys E.J."/>
            <person name="Podar M."/>
        </authorList>
    </citation>
    <scope>NUCLEOTIDE SEQUENCE [LARGE SCALE GENOMIC DNA]</scope>
    <source>
        <strain evidence="15 16">ORNL</strain>
    </source>
</reference>
<proteinExistence type="inferred from homology"/>
<gene>
    <name evidence="15" type="ORF">CAY53_02800</name>
</gene>
<keyword evidence="7 12" id="KW-0274">FAD</keyword>
<evidence type="ECO:0000256" key="7">
    <source>
        <dbReference type="ARBA" id="ARBA00022827"/>
    </source>
</evidence>
<sequence length="551" mass="60190">MSTEYSSDILIVGSGVAGLSLALKASRFARVTLVTKKNRIDSATNRAQGGVAAVLSGEDSVADHVHDTLVSGDGICHEDVVRMVVSEGPDRIRELADLGVRFQMQKNGSTFELGREGGHSARRVAHAAGVTGNADLTGREIERALLARVAAHPDIEVLENHMAVDLLIASRAGLAPPSEDRCLGAYVLNHQTDRVETCLAKVTVLCTGGCGKVYLYTTNPAIATGDGVAMAYRAGARIANLEFIQFHPTCFYNQEITGFLITEAVRGEGGILLNEAGQAFMQRHDPRGDLATRDIVARGIDAEMKQSGTACVYLDISHKAADFVRKRFPNIYETCLRGGVDITKEPIPVVPAAHYMCGGVQVDTWGQSSLSGLMALGETSCTGLHGANRLASNSLLEAVVYADRAARKLPEILAALHKLPVPGTVQPWKTGGAAVIDEGVLISRNWDDIRRQMWDYVGIVRRTKRLQLMRERLTTLRREIKTHFYDYLLTPDLVELRNLVVIAELIVCSAMWRKESRGLHYIRDYPNRDDGNFLRDSVLDKSNMADLLDSI</sequence>
<feature type="active site" description="Proton acceptor" evidence="11">
    <location>
        <position position="293"/>
    </location>
</feature>
<comment type="cofactor">
    <cofactor evidence="1 12">
        <name>FAD</name>
        <dbReference type="ChEBI" id="CHEBI:57692"/>
    </cofactor>
</comment>
<keyword evidence="8 12" id="KW-0560">Oxidoreductase</keyword>
<evidence type="ECO:0000256" key="3">
    <source>
        <dbReference type="ARBA" id="ARBA00008562"/>
    </source>
</evidence>
<dbReference type="SUPFAM" id="SSF51905">
    <property type="entry name" value="FAD/NAD(P)-binding domain"/>
    <property type="match status" value="1"/>
</dbReference>
<dbReference type="EC" id="1.4.3.16" evidence="4 10"/>
<evidence type="ECO:0000256" key="9">
    <source>
        <dbReference type="ARBA" id="ARBA00048305"/>
    </source>
</evidence>
<organism evidence="15 16">
    <name type="scientific">Desulfobulbus oralis</name>
    <dbReference type="NCBI Taxonomy" id="1986146"/>
    <lineage>
        <taxon>Bacteria</taxon>
        <taxon>Pseudomonadati</taxon>
        <taxon>Thermodesulfobacteriota</taxon>
        <taxon>Desulfobulbia</taxon>
        <taxon>Desulfobulbales</taxon>
        <taxon>Desulfobulbaceae</taxon>
        <taxon>Desulfobulbus</taxon>
    </lineage>
</organism>
<dbReference type="Proteomes" id="UP000239867">
    <property type="component" value="Chromosome"/>
</dbReference>
<dbReference type="GO" id="GO:0005737">
    <property type="term" value="C:cytoplasm"/>
    <property type="evidence" value="ECO:0007669"/>
    <property type="project" value="UniProtKB-SubCell"/>
</dbReference>
<dbReference type="InterPro" id="IPR003953">
    <property type="entry name" value="FAD-dep_OxRdtase_2_FAD-bd"/>
</dbReference>
<dbReference type="AlphaFoldDB" id="A0A2L1GLL6"/>
<protein>
    <recommendedName>
        <fullName evidence="4 10">L-aspartate oxidase</fullName>
        <ecNumber evidence="4 10">1.4.3.16</ecNumber>
    </recommendedName>
</protein>
<comment type="similarity">
    <text evidence="3 12">Belongs to the FAD-dependent oxidoreductase 2 family. NadB subfamily.</text>
</comment>
<evidence type="ECO:0000256" key="11">
    <source>
        <dbReference type="PIRSR" id="PIRSR000171-1"/>
    </source>
</evidence>
<dbReference type="InterPro" id="IPR027477">
    <property type="entry name" value="Succ_DH/fumarate_Rdtase_cat_sf"/>
</dbReference>
<dbReference type="PRINTS" id="PR00368">
    <property type="entry name" value="FADPNR"/>
</dbReference>
<dbReference type="UniPathway" id="UPA00253">
    <property type="reaction ID" value="UER00326"/>
</dbReference>
<dbReference type="NCBIfam" id="NF006567">
    <property type="entry name" value="PRK09077.1"/>
    <property type="match status" value="1"/>
</dbReference>
<evidence type="ECO:0000256" key="8">
    <source>
        <dbReference type="ARBA" id="ARBA00023002"/>
    </source>
</evidence>
<dbReference type="OrthoDB" id="9806724at2"/>
<comment type="subcellular location">
    <subcellularLocation>
        <location evidence="12">Cytoplasm</location>
    </subcellularLocation>
</comment>